<evidence type="ECO:0000313" key="2">
    <source>
        <dbReference type="Proteomes" id="UP000661691"/>
    </source>
</evidence>
<dbReference type="AlphaFoldDB" id="A0A926NE84"/>
<protein>
    <submittedName>
        <fullName evidence="1">Sporulation protein</fullName>
    </submittedName>
</protein>
<reference evidence="1" key="1">
    <citation type="submission" date="2020-09" db="EMBL/GenBank/DDBJ databases">
        <title>A novel bacterium of genus Hazenella, isolated from South China Sea.</title>
        <authorList>
            <person name="Huang H."/>
            <person name="Mo K."/>
            <person name="Hu Y."/>
        </authorList>
    </citation>
    <scope>NUCLEOTIDE SEQUENCE</scope>
    <source>
        <strain evidence="1">IB182357</strain>
    </source>
</reference>
<proteinExistence type="predicted"/>
<name>A0A926NE84_9BACL</name>
<gene>
    <name evidence="1" type="ORF">IC620_15710</name>
</gene>
<dbReference type="RefSeq" id="WP_191140726.1">
    <property type="nucleotide sequence ID" value="NZ_JACXAG020000008.1"/>
</dbReference>
<comment type="caution">
    <text evidence="1">The sequence shown here is derived from an EMBL/GenBank/DDBJ whole genome shotgun (WGS) entry which is preliminary data.</text>
</comment>
<organism evidence="1 2">
    <name type="scientific">Polycladospora coralii</name>
    <dbReference type="NCBI Taxonomy" id="2771432"/>
    <lineage>
        <taxon>Bacteria</taxon>
        <taxon>Bacillati</taxon>
        <taxon>Bacillota</taxon>
        <taxon>Bacilli</taxon>
        <taxon>Bacillales</taxon>
        <taxon>Thermoactinomycetaceae</taxon>
        <taxon>Polycladospora</taxon>
    </lineage>
</organism>
<accession>A0A926NE84</accession>
<dbReference type="PANTHER" id="PTHR40053:SF1">
    <property type="entry name" value="SPORULATION-CONTROL PROTEIN SPO0M"/>
    <property type="match status" value="1"/>
</dbReference>
<dbReference type="Pfam" id="PF07070">
    <property type="entry name" value="Spo0M"/>
    <property type="match status" value="1"/>
</dbReference>
<dbReference type="InterPro" id="IPR009776">
    <property type="entry name" value="Spore_0_M"/>
</dbReference>
<sequence length="254" mass="29784">MSIFLKTLASMGIGNAKVDTRLQKSVFRQGELLCGEVFIQGGQTEQTIDEIYLYLMMDYQHDDKRQKYEVEHFQLMESIHLMPHETKVVPFEFILPLDTPISTRFVRLYLKTGLDIKMALNPTDEDGIEILPQRMIDQTLNALELLSFQLKSVDLQFDAYYSRHPFVQSYYLIPTGFVYEKKLDHISVIFHMHEEEVDMIMAIDRKANNLVSSMEEALNLDERFVRFTLYRSDFDQDLEAIAHQLHEVISPYLD</sequence>
<evidence type="ECO:0000313" key="1">
    <source>
        <dbReference type="EMBL" id="MBD1373790.1"/>
    </source>
</evidence>
<dbReference type="PANTHER" id="PTHR40053">
    <property type="entry name" value="SPORULATION-CONTROL PROTEIN SPO0M"/>
    <property type="match status" value="1"/>
</dbReference>
<keyword evidence="2" id="KW-1185">Reference proteome</keyword>
<dbReference type="EMBL" id="JACXAH010000038">
    <property type="protein sequence ID" value="MBD1373790.1"/>
    <property type="molecule type" value="Genomic_DNA"/>
</dbReference>
<dbReference type="Proteomes" id="UP000661691">
    <property type="component" value="Unassembled WGS sequence"/>
</dbReference>